<accession>A0A6M3ISS2</accession>
<gene>
    <name evidence="2" type="ORF">MM415A01925_0008</name>
    <name evidence="1" type="ORF">MM415B01087_0024</name>
</gene>
<evidence type="ECO:0000313" key="1">
    <source>
        <dbReference type="EMBL" id="QJA60630.1"/>
    </source>
</evidence>
<sequence>MKEGKKKRDGRLLLADWAKKNGWELDRYGHYKKDINGEIYRLKNQANKVRYEVKTKAGWVRLQSGLYTKLYIMEDGKLGGLKVDY</sequence>
<dbReference type="AlphaFoldDB" id="A0A6M3ISS2"/>
<evidence type="ECO:0000313" key="2">
    <source>
        <dbReference type="EMBL" id="QJA74790.1"/>
    </source>
</evidence>
<protein>
    <submittedName>
        <fullName evidence="1">Uncharacterized protein</fullName>
    </submittedName>
</protein>
<reference evidence="1" key="1">
    <citation type="submission" date="2020-03" db="EMBL/GenBank/DDBJ databases">
        <title>The deep terrestrial virosphere.</title>
        <authorList>
            <person name="Holmfeldt K."/>
            <person name="Nilsson E."/>
            <person name="Simone D."/>
            <person name="Lopez-Fernandez M."/>
            <person name="Wu X."/>
            <person name="de Brujin I."/>
            <person name="Lundin D."/>
            <person name="Andersson A."/>
            <person name="Bertilsson S."/>
            <person name="Dopson M."/>
        </authorList>
    </citation>
    <scope>NUCLEOTIDE SEQUENCE</scope>
    <source>
        <strain evidence="2">MM415A01925</strain>
        <strain evidence="1">MM415B01087</strain>
    </source>
</reference>
<organism evidence="1">
    <name type="scientific">viral metagenome</name>
    <dbReference type="NCBI Taxonomy" id="1070528"/>
    <lineage>
        <taxon>unclassified sequences</taxon>
        <taxon>metagenomes</taxon>
        <taxon>organismal metagenomes</taxon>
    </lineage>
</organism>
<proteinExistence type="predicted"/>
<name>A0A6M3ISS2_9ZZZZ</name>
<dbReference type="EMBL" id="MT142121">
    <property type="protein sequence ID" value="QJA74790.1"/>
    <property type="molecule type" value="Genomic_DNA"/>
</dbReference>
<dbReference type="EMBL" id="MT141415">
    <property type="protein sequence ID" value="QJA60630.1"/>
    <property type="molecule type" value="Genomic_DNA"/>
</dbReference>